<comment type="caution">
    <text evidence="1">The sequence shown here is derived from an EMBL/GenBank/DDBJ whole genome shotgun (WGS) entry which is preliminary data.</text>
</comment>
<organism evidence="1 2">
    <name type="scientific">Pontibacter locisalis</name>
    <dbReference type="NCBI Taxonomy" id="1719035"/>
    <lineage>
        <taxon>Bacteria</taxon>
        <taxon>Pseudomonadati</taxon>
        <taxon>Bacteroidota</taxon>
        <taxon>Cytophagia</taxon>
        <taxon>Cytophagales</taxon>
        <taxon>Hymenobacteraceae</taxon>
        <taxon>Pontibacter</taxon>
    </lineage>
</organism>
<name>A0ABW5IR12_9BACT</name>
<dbReference type="Proteomes" id="UP001597544">
    <property type="component" value="Unassembled WGS sequence"/>
</dbReference>
<accession>A0ABW5IR12</accession>
<dbReference type="RefSeq" id="WP_377507010.1">
    <property type="nucleotide sequence ID" value="NZ_JBHULU010000015.1"/>
</dbReference>
<proteinExistence type="predicted"/>
<gene>
    <name evidence="1" type="ORF">ACFSRY_11175</name>
</gene>
<dbReference type="PROSITE" id="PS51257">
    <property type="entry name" value="PROKAR_LIPOPROTEIN"/>
    <property type="match status" value="1"/>
</dbReference>
<dbReference type="Gene3D" id="2.180.10.10">
    <property type="entry name" value="RHS repeat-associated core"/>
    <property type="match status" value="1"/>
</dbReference>
<dbReference type="EMBL" id="JBHULU010000015">
    <property type="protein sequence ID" value="MFD2514430.1"/>
    <property type="molecule type" value="Genomic_DNA"/>
</dbReference>
<evidence type="ECO:0008006" key="3">
    <source>
        <dbReference type="Google" id="ProtNLM"/>
    </source>
</evidence>
<sequence>MKLKNKFLPAMLMFGVVAFSSCDKSEQETLEPEFEQGTLSRIMADSSEVTSYDFAGKQVSQVNHYNTTTSKVESFEKFIYDAKGKLIKATTHAGANHAVLSEQAYIYNDKGMLTTTTTSYFNGGKTEYSSYSKYEYTTDKKLKKKTVYEGTESADAAGIAKSFTTYEALPNGNYTQEKQHVVDDKGKAKLFSTTTYSYDASHNPFFEFAEPGTTSSPNNLLASSTLVHGSNKTYKYTYSYKYDDNGYPVSQTVTKPDGTRETFTYVYSN</sequence>
<evidence type="ECO:0000313" key="2">
    <source>
        <dbReference type="Proteomes" id="UP001597544"/>
    </source>
</evidence>
<evidence type="ECO:0000313" key="1">
    <source>
        <dbReference type="EMBL" id="MFD2514430.1"/>
    </source>
</evidence>
<protein>
    <recommendedName>
        <fullName evidence="3">YD repeat-containing protein</fullName>
    </recommendedName>
</protein>
<keyword evidence="2" id="KW-1185">Reference proteome</keyword>
<reference evidence="2" key="1">
    <citation type="journal article" date="2019" name="Int. J. Syst. Evol. Microbiol.">
        <title>The Global Catalogue of Microorganisms (GCM) 10K type strain sequencing project: providing services to taxonomists for standard genome sequencing and annotation.</title>
        <authorList>
            <consortium name="The Broad Institute Genomics Platform"/>
            <consortium name="The Broad Institute Genome Sequencing Center for Infectious Disease"/>
            <person name="Wu L."/>
            <person name="Ma J."/>
        </authorList>
    </citation>
    <scope>NUCLEOTIDE SEQUENCE [LARGE SCALE GENOMIC DNA]</scope>
    <source>
        <strain evidence="2">KCTC 42498</strain>
    </source>
</reference>